<dbReference type="EMBL" id="MK072393">
    <property type="protein sequence ID" value="AYV83781.1"/>
    <property type="molecule type" value="Genomic_DNA"/>
</dbReference>
<dbReference type="Pfam" id="PF00415">
    <property type="entry name" value="RCC1"/>
    <property type="match status" value="1"/>
</dbReference>
<dbReference type="Gene3D" id="2.130.10.30">
    <property type="entry name" value="Regulator of chromosome condensation 1/beta-lactamase-inhibitor protein II"/>
    <property type="match status" value="1"/>
</dbReference>
<dbReference type="SUPFAM" id="SSF50985">
    <property type="entry name" value="RCC1/BLIP-II"/>
    <property type="match status" value="1"/>
</dbReference>
<accession>A0A3G5ABU5</accession>
<dbReference type="PANTHER" id="PTHR45982">
    <property type="entry name" value="REGULATOR OF CHROMOSOME CONDENSATION"/>
    <property type="match status" value="1"/>
</dbReference>
<dbReference type="InterPro" id="IPR051553">
    <property type="entry name" value="Ran_GTPase-activating"/>
</dbReference>
<dbReference type="Pfam" id="PF13540">
    <property type="entry name" value="RCC1_2"/>
    <property type="match status" value="1"/>
</dbReference>
<name>A0A3G5ABU5_9VIRU</name>
<dbReference type="InterPro" id="IPR000408">
    <property type="entry name" value="Reg_chr_condens"/>
</dbReference>
<dbReference type="InterPro" id="IPR009091">
    <property type="entry name" value="RCC1/BLIP-II"/>
</dbReference>
<evidence type="ECO:0000313" key="1">
    <source>
        <dbReference type="EMBL" id="AYV83781.1"/>
    </source>
</evidence>
<protein>
    <submittedName>
        <fullName evidence="1">Chromosome condensation regulator</fullName>
    </submittedName>
</protein>
<organism evidence="1">
    <name type="scientific">Hyperionvirus sp</name>
    <dbReference type="NCBI Taxonomy" id="2487770"/>
    <lineage>
        <taxon>Viruses</taxon>
        <taxon>Varidnaviria</taxon>
        <taxon>Bamfordvirae</taxon>
        <taxon>Nucleocytoviricota</taxon>
        <taxon>Megaviricetes</taxon>
        <taxon>Imitervirales</taxon>
        <taxon>Mimiviridae</taxon>
        <taxon>Klosneuvirinae</taxon>
    </lineage>
</organism>
<dbReference type="GO" id="GO:0005085">
    <property type="term" value="F:guanyl-nucleotide exchange factor activity"/>
    <property type="evidence" value="ECO:0007669"/>
    <property type="project" value="TreeGrafter"/>
</dbReference>
<dbReference type="PRINTS" id="PR00633">
    <property type="entry name" value="RCCNDNSATION"/>
</dbReference>
<dbReference type="PROSITE" id="PS50012">
    <property type="entry name" value="RCC1_3"/>
    <property type="match status" value="3"/>
</dbReference>
<reference evidence="1" key="1">
    <citation type="submission" date="2018-10" db="EMBL/GenBank/DDBJ databases">
        <title>Hidden diversity of soil giant viruses.</title>
        <authorList>
            <person name="Schulz F."/>
            <person name="Alteio L."/>
            <person name="Goudeau D."/>
            <person name="Ryan E.M."/>
            <person name="Malmstrom R.R."/>
            <person name="Blanchard J."/>
            <person name="Woyke T."/>
        </authorList>
    </citation>
    <scope>NUCLEOTIDE SEQUENCE</scope>
    <source>
        <strain evidence="1">HYV1</strain>
    </source>
</reference>
<sequence>MNEMDLLSLIETFPIDLQHIVISYDPLVIFLLSYRELVKYDWFGLIKIIFNLNYSKKVFTNEVMMKIYLGRCRKSIIKYCRENIIVKLNDGRLMGYGENYGGQFCFDDNSAMSINVFSVFGDGVRDVVEIAVDTMDATVRLSDGTLMRASIFTKRKFKKVGLKRKDIAEIVYGCGRSKFIRFSDGGIMGYVNSGYCFKRIDCGRNVADIHCGYDHCVLRLMDGAVMTCGENMYGQLGLGDRKDRDEFTEVSGLDNRDIVDIMAGYCVSVIRLVDGSIMCCGYNLNGELGFGDKKNRDVFTCVGGIPKNIDRIVFGHLHTFLLLTDGGLMGCGDNASGQLGLGDCVGKDIFTEISSVPRNIIEVYCGGLYTIIMLGDGTLLGTGHNAYGQLGLGDLKKRTAFQEIAPLPKNIVEVVAIK</sequence>
<proteinExistence type="predicted"/>
<gene>
    <name evidence="1" type="ORF">Hyperionvirus11_54</name>
</gene>
<dbReference type="PANTHER" id="PTHR45982:SF1">
    <property type="entry name" value="REGULATOR OF CHROMOSOME CONDENSATION"/>
    <property type="match status" value="1"/>
</dbReference>